<reference evidence="3 4" key="1">
    <citation type="submission" date="2012-08" db="EMBL/GenBank/DDBJ databases">
        <title>The Genome Sequence of Turicella otitidis ATCC 51513.</title>
        <authorList>
            <consortium name="The Broad Institute Genome Sequencing Platform"/>
            <person name="Earl A."/>
            <person name="Ward D."/>
            <person name="Feldgarden M."/>
            <person name="Gevers D."/>
            <person name="Huys G."/>
            <person name="Walker B."/>
            <person name="Young S.K."/>
            <person name="Zeng Q."/>
            <person name="Gargeya S."/>
            <person name="Fitzgerald M."/>
            <person name="Haas B."/>
            <person name="Abouelleil A."/>
            <person name="Alvarado L."/>
            <person name="Arachchi H.M."/>
            <person name="Berlin A.M."/>
            <person name="Chapman S.B."/>
            <person name="Goldberg J."/>
            <person name="Griggs A."/>
            <person name="Gujja S."/>
            <person name="Hansen M."/>
            <person name="Howarth C."/>
            <person name="Imamovic A."/>
            <person name="Larimer J."/>
            <person name="McCowen C."/>
            <person name="Montmayeur A."/>
            <person name="Murphy C."/>
            <person name="Neiman D."/>
            <person name="Pearson M."/>
            <person name="Priest M."/>
            <person name="Roberts A."/>
            <person name="Saif S."/>
            <person name="Shea T."/>
            <person name="Sisk P."/>
            <person name="Sykes S."/>
            <person name="Wortman J."/>
            <person name="Nusbaum C."/>
            <person name="Birren B."/>
        </authorList>
    </citation>
    <scope>NUCLEOTIDE SEQUENCE [LARGE SCALE GENOMIC DNA]</scope>
    <source>
        <strain evidence="3 4">ATCC 51513</strain>
    </source>
</reference>
<dbReference type="InterPro" id="IPR039261">
    <property type="entry name" value="FNR_nucleotide-bd"/>
</dbReference>
<dbReference type="InterPro" id="IPR017938">
    <property type="entry name" value="Riboflavin_synthase-like_b-brl"/>
</dbReference>
<accession>K0YDT0</accession>
<evidence type="ECO:0000256" key="1">
    <source>
        <dbReference type="ARBA" id="ARBA00001974"/>
    </source>
</evidence>
<sequence>MPAGTPREVAEILGAQRTAFRDATVDYLLRRLPRLRRVAPLRQRHRAEALAERAVGLVARSPQGMLRGEDAADLERAGRANRRLGVPLRVYPVLAQALKAGLRAAFEAAGEPYTAAARDAEALAEAACASLARGAYGADLAGVPAATAGEVVAVEHPTRTITALTVDTGAPVPRLAGQHLPATTPLAGGEWAPLSPAGAPDESGQLTFFLHRAKHPVYRRLADARVGDQILFGEPEGGLSAPAGPAPATIVALDEGYAAARSLVFELLGREEPPETHLVVETRYPGEHVELARLEALAAAASWLTVTAVSREEADPWWLAARQTGGHVRRGAAAVASLVDSPAAADRTVRLVGPAALAEPAARDLRAAGVRDLEVEAWGDPA</sequence>
<dbReference type="PANTHER" id="PTHR47354">
    <property type="entry name" value="NADH OXIDOREDUCTASE HCR"/>
    <property type="match status" value="1"/>
</dbReference>
<protein>
    <recommendedName>
        <fullName evidence="2">FAD-binding FR-type domain-containing protein</fullName>
    </recommendedName>
</protein>
<dbReference type="SUPFAM" id="SSF52343">
    <property type="entry name" value="Ferredoxin reductase-like, C-terminal NADP-linked domain"/>
    <property type="match status" value="1"/>
</dbReference>
<comment type="caution">
    <text evidence="3">The sequence shown here is derived from an EMBL/GenBank/DDBJ whole genome shotgun (WGS) entry which is preliminary data.</text>
</comment>
<dbReference type="Proteomes" id="UP000006078">
    <property type="component" value="Unassembled WGS sequence"/>
</dbReference>
<dbReference type="SUPFAM" id="SSF63380">
    <property type="entry name" value="Riboflavin synthase domain-like"/>
    <property type="match status" value="1"/>
</dbReference>
<dbReference type="STRING" id="29321.AAV33_07505"/>
<dbReference type="Gene3D" id="3.40.50.80">
    <property type="entry name" value="Nucleotide-binding domain of ferredoxin-NADP reductase (FNR) module"/>
    <property type="match status" value="1"/>
</dbReference>
<name>K0YDT0_9CORY</name>
<keyword evidence="4" id="KW-1185">Reference proteome</keyword>
<dbReference type="InterPro" id="IPR050415">
    <property type="entry name" value="MRET"/>
</dbReference>
<dbReference type="RefSeq" id="WP_004601288.1">
    <property type="nucleotide sequence ID" value="NZ_JH815194.1"/>
</dbReference>
<dbReference type="PROSITE" id="PS51384">
    <property type="entry name" value="FAD_FR"/>
    <property type="match status" value="1"/>
</dbReference>
<dbReference type="PANTHER" id="PTHR47354:SF5">
    <property type="entry name" value="PROTEIN RFBI"/>
    <property type="match status" value="1"/>
</dbReference>
<evidence type="ECO:0000313" key="4">
    <source>
        <dbReference type="Proteomes" id="UP000006078"/>
    </source>
</evidence>
<dbReference type="GO" id="GO:0016491">
    <property type="term" value="F:oxidoreductase activity"/>
    <property type="evidence" value="ECO:0007669"/>
    <property type="project" value="InterPro"/>
</dbReference>
<dbReference type="HOGENOM" id="CLU_026437_2_0_11"/>
<gene>
    <name evidence="3" type="ORF">HMPREF9719_01398</name>
</gene>
<dbReference type="EMBL" id="AHAE01000067">
    <property type="protein sequence ID" value="EJZ81667.1"/>
    <property type="molecule type" value="Genomic_DNA"/>
</dbReference>
<proteinExistence type="predicted"/>
<feature type="domain" description="FAD-binding FR-type" evidence="2">
    <location>
        <begin position="144"/>
        <end position="242"/>
    </location>
</feature>
<dbReference type="eggNOG" id="COG0543">
    <property type="taxonomic scope" value="Bacteria"/>
</dbReference>
<evidence type="ECO:0000259" key="2">
    <source>
        <dbReference type="PROSITE" id="PS51384"/>
    </source>
</evidence>
<dbReference type="AlphaFoldDB" id="K0YDT0"/>
<organism evidence="3 4">
    <name type="scientific">Corynebacterium otitidis ATCC 51513</name>
    <dbReference type="NCBI Taxonomy" id="883169"/>
    <lineage>
        <taxon>Bacteria</taxon>
        <taxon>Bacillati</taxon>
        <taxon>Actinomycetota</taxon>
        <taxon>Actinomycetes</taxon>
        <taxon>Mycobacteriales</taxon>
        <taxon>Corynebacteriaceae</taxon>
        <taxon>Corynebacterium</taxon>
    </lineage>
</organism>
<evidence type="ECO:0000313" key="3">
    <source>
        <dbReference type="EMBL" id="EJZ81667.1"/>
    </source>
</evidence>
<dbReference type="Gene3D" id="2.40.30.10">
    <property type="entry name" value="Translation factors"/>
    <property type="match status" value="1"/>
</dbReference>
<comment type="cofactor">
    <cofactor evidence="1">
        <name>FAD</name>
        <dbReference type="ChEBI" id="CHEBI:57692"/>
    </cofactor>
</comment>
<dbReference type="InterPro" id="IPR017927">
    <property type="entry name" value="FAD-bd_FR_type"/>
</dbReference>